<dbReference type="AlphaFoldDB" id="A0AAD0P7L9"/>
<dbReference type="InterPro" id="IPR002295">
    <property type="entry name" value="N4/N6-MTase_EcoPI_Mod-like"/>
</dbReference>
<evidence type="ECO:0000256" key="2">
    <source>
        <dbReference type="ARBA" id="ARBA00022603"/>
    </source>
</evidence>
<evidence type="ECO:0000259" key="7">
    <source>
        <dbReference type="Pfam" id="PF18273"/>
    </source>
</evidence>
<accession>A0AAD0P7L9</accession>
<proteinExistence type="inferred from homology"/>
<dbReference type="GO" id="GO:0032259">
    <property type="term" value="P:methylation"/>
    <property type="evidence" value="ECO:0007669"/>
    <property type="project" value="UniProtKB-KW"/>
</dbReference>
<dbReference type="Proteomes" id="UP000250153">
    <property type="component" value="Chromosome"/>
</dbReference>
<organism evidence="8 9">
    <name type="scientific">Ligilactobacillus murinus</name>
    <dbReference type="NCBI Taxonomy" id="1622"/>
    <lineage>
        <taxon>Bacteria</taxon>
        <taxon>Bacillati</taxon>
        <taxon>Bacillota</taxon>
        <taxon>Bacilli</taxon>
        <taxon>Lactobacillales</taxon>
        <taxon>Lactobacillaceae</taxon>
        <taxon>Ligilactobacillus</taxon>
    </lineage>
</organism>
<dbReference type="GeneID" id="48466113"/>
<feature type="domain" description="Type III R-M EcoP15I C-terminal" evidence="7">
    <location>
        <begin position="568"/>
        <end position="659"/>
    </location>
</feature>
<evidence type="ECO:0000256" key="1">
    <source>
        <dbReference type="ARBA" id="ARBA00006594"/>
    </source>
</evidence>
<evidence type="ECO:0000313" key="8">
    <source>
        <dbReference type="EMBL" id="AWZ37984.1"/>
    </source>
</evidence>
<dbReference type="InterPro" id="IPR002052">
    <property type="entry name" value="DNA_methylase_N6_adenine_CS"/>
</dbReference>
<dbReference type="GO" id="GO:0008170">
    <property type="term" value="F:N-methyltransferase activity"/>
    <property type="evidence" value="ECO:0007669"/>
    <property type="project" value="InterPro"/>
</dbReference>
<dbReference type="Pfam" id="PF01555">
    <property type="entry name" value="N6_N4_Mtase"/>
    <property type="match status" value="1"/>
</dbReference>
<dbReference type="Gene3D" id="3.40.50.150">
    <property type="entry name" value="Vaccinia Virus protein VP39"/>
    <property type="match status" value="1"/>
</dbReference>
<evidence type="ECO:0000313" key="9">
    <source>
        <dbReference type="Proteomes" id="UP000250153"/>
    </source>
</evidence>
<evidence type="ECO:0000256" key="5">
    <source>
        <dbReference type="ARBA" id="ARBA00022747"/>
    </source>
</evidence>
<dbReference type="InterPro" id="IPR029063">
    <property type="entry name" value="SAM-dependent_MTases_sf"/>
</dbReference>
<keyword evidence="2" id="KW-0489">Methyltransferase</keyword>
<keyword evidence="5" id="KW-0680">Restriction system</keyword>
<comment type="similarity">
    <text evidence="1">Belongs to the N(4)/N(6)-methyltransferase family.</text>
</comment>
<dbReference type="InterPro" id="IPR041405">
    <property type="entry name" value="T3RM_EcoP15I_C"/>
</dbReference>
<keyword evidence="4" id="KW-0949">S-adenosyl-L-methionine</keyword>
<protein>
    <submittedName>
        <fullName evidence="8">Site-specific DNA-methyltransferase</fullName>
    </submittedName>
</protein>
<dbReference type="REBASE" id="257629">
    <property type="entry name" value="M.Lmu147ORF3120P"/>
</dbReference>
<sequence length="667" mass="76307">MQTDNEKYNEAVKPNTAFLSELKNKLPEFFNKDGEFNLDKFKSELQEHNINELKDGYQLDFIGKDYARRQAGERPWTVIVPDEEQNNSEGKNSKNLFFTGDNLEVLRHLQTNYANKIDMIYIDPPYNTGSDGFVYPDKFEYSDEKIKEMFGMDDSQIKHLKSIQGKSSHSAWLTFMYPRLFLSRNLLSDSGVIFISIDDNEVTNLRNICNELYGEDNFVAQIAVQINPRGRNLDIFVAKTIEYVLVYVMNYNNENSINGIEKKGKMIDEYNKKDELGKYREIGLRNRNQSFNPVTRPNLYYPLYVNPKTLKVSVVKDNGYIDEVWPDAPDGTKTCWTWMKKKVVNENNLLIAGKSGNSWRIYRKDYLVKDGKKATTLAKSLWVDKEINNDYGKKAIKDLFGSNIMTFPKSPGLLKKILKMGSKKESIILDFFAGSSTTADAVMQLNAEDGGHRKFIMVQLPEKTYTLNSDGNAVPTKGGKVAYEAGFKTIDEISRERIRRAATKIKEENGLMIPEDFDGSFKHYRVVNPVKQTLEEIEEFDPDNVNLFNDMVSYFSSEALGVAGNATGEQTILTTWFAKDGYNFETDVKEVSFAGYKAKLVEDSRLYLINEGWTGESTEELLNKIGNHELTVQTIILFGYSFDITGIRELEIGLKQLDSTIGLLKRY</sequence>
<dbReference type="PRINTS" id="PR00506">
    <property type="entry name" value="D21N6MTFRASE"/>
</dbReference>
<evidence type="ECO:0000259" key="6">
    <source>
        <dbReference type="Pfam" id="PF01555"/>
    </source>
</evidence>
<keyword evidence="3" id="KW-0808">Transferase</keyword>
<dbReference type="InterPro" id="IPR002941">
    <property type="entry name" value="DNA_methylase_N4/N6"/>
</dbReference>
<dbReference type="GO" id="GO:0003677">
    <property type="term" value="F:DNA binding"/>
    <property type="evidence" value="ECO:0007669"/>
    <property type="project" value="InterPro"/>
</dbReference>
<dbReference type="RefSeq" id="WP_112286365.1">
    <property type="nucleotide sequence ID" value="NZ_CP023565.1"/>
</dbReference>
<dbReference type="PROSITE" id="PS00092">
    <property type="entry name" value="N6_MTASE"/>
    <property type="match status" value="1"/>
</dbReference>
<evidence type="ECO:0000256" key="3">
    <source>
        <dbReference type="ARBA" id="ARBA00022679"/>
    </source>
</evidence>
<gene>
    <name evidence="8" type="ORF">CPS94_03120</name>
</gene>
<dbReference type="GO" id="GO:0009307">
    <property type="term" value="P:DNA restriction-modification system"/>
    <property type="evidence" value="ECO:0007669"/>
    <property type="project" value="UniProtKB-KW"/>
</dbReference>
<dbReference type="EMBL" id="CP023565">
    <property type="protein sequence ID" value="AWZ37984.1"/>
    <property type="molecule type" value="Genomic_DNA"/>
</dbReference>
<evidence type="ECO:0000256" key="4">
    <source>
        <dbReference type="ARBA" id="ARBA00022691"/>
    </source>
</evidence>
<reference evidence="8 9" key="1">
    <citation type="submission" date="2017-09" db="EMBL/GenBank/DDBJ databases">
        <title>Predominant Lactobacillus spp. isolated from feces of mice subjected to short-term calorie restriction.</title>
        <authorList>
            <person name="Zhang C."/>
            <person name="Zhao L."/>
            <person name="Pan F."/>
        </authorList>
    </citation>
    <scope>NUCLEOTIDE SEQUENCE [LARGE SCALE GENOMIC DNA]</scope>
    <source>
        <strain evidence="8 9">CR147</strain>
    </source>
</reference>
<dbReference type="Pfam" id="PF18273">
    <property type="entry name" value="T3RM_EcoP15I_C"/>
    <property type="match status" value="1"/>
</dbReference>
<feature type="domain" description="DNA methylase N-4/N-6" evidence="6">
    <location>
        <begin position="117"/>
        <end position="459"/>
    </location>
</feature>
<dbReference type="SUPFAM" id="SSF53335">
    <property type="entry name" value="S-adenosyl-L-methionine-dependent methyltransferases"/>
    <property type="match status" value="1"/>
</dbReference>
<dbReference type="PIRSF" id="PIRSF015855">
    <property type="entry name" value="TypeIII_Mtase_mKpnI"/>
    <property type="match status" value="1"/>
</dbReference>
<name>A0AAD0P7L9_9LACO</name>
<dbReference type="KEGG" id="lmur:CPS94_03120"/>